<evidence type="ECO:0000256" key="2">
    <source>
        <dbReference type="ARBA" id="ARBA00022737"/>
    </source>
</evidence>
<feature type="transmembrane region" description="Helical" evidence="6">
    <location>
        <begin position="433"/>
        <end position="458"/>
    </location>
</feature>
<dbReference type="SUPFAM" id="SSF56487">
    <property type="entry name" value="SRCR-like"/>
    <property type="match status" value="1"/>
</dbReference>
<keyword evidence="4" id="KW-0325">Glycoprotein</keyword>
<dbReference type="PANTHER" id="PTHR47653">
    <property type="entry name" value="PROTEIN BARK BEETLE"/>
    <property type="match status" value="1"/>
</dbReference>
<dbReference type="PROSITE" id="PS50287">
    <property type="entry name" value="SRCR_2"/>
    <property type="match status" value="1"/>
</dbReference>
<proteinExistence type="predicted"/>
<dbReference type="SUPFAM" id="SSF56436">
    <property type="entry name" value="C-type lectin-like"/>
    <property type="match status" value="1"/>
</dbReference>
<organism evidence="8 9">
    <name type="scientific">Eumeta variegata</name>
    <name type="common">Bagworm moth</name>
    <name type="synonym">Eumeta japonica</name>
    <dbReference type="NCBI Taxonomy" id="151549"/>
    <lineage>
        <taxon>Eukaryota</taxon>
        <taxon>Metazoa</taxon>
        <taxon>Ecdysozoa</taxon>
        <taxon>Arthropoda</taxon>
        <taxon>Hexapoda</taxon>
        <taxon>Insecta</taxon>
        <taxon>Pterygota</taxon>
        <taxon>Neoptera</taxon>
        <taxon>Endopterygota</taxon>
        <taxon>Lepidoptera</taxon>
        <taxon>Glossata</taxon>
        <taxon>Ditrysia</taxon>
        <taxon>Tineoidea</taxon>
        <taxon>Psychidae</taxon>
        <taxon>Oiketicinae</taxon>
        <taxon>Eumeta</taxon>
    </lineage>
</organism>
<feature type="non-terminal residue" evidence="8">
    <location>
        <position position="1"/>
    </location>
</feature>
<dbReference type="InterPro" id="IPR016187">
    <property type="entry name" value="CTDL_fold"/>
</dbReference>
<reference evidence="8 9" key="1">
    <citation type="journal article" date="2019" name="Commun. Biol.">
        <title>The bagworm genome reveals a unique fibroin gene that provides high tensile strength.</title>
        <authorList>
            <person name="Kono N."/>
            <person name="Nakamura H."/>
            <person name="Ohtoshi R."/>
            <person name="Tomita M."/>
            <person name="Numata K."/>
            <person name="Arakawa K."/>
        </authorList>
    </citation>
    <scope>NUCLEOTIDE SEQUENCE [LARGE SCALE GENOMIC DNA]</scope>
</reference>
<dbReference type="AlphaFoldDB" id="A0A4C1T2D0"/>
<dbReference type="InterPro" id="IPR036772">
    <property type="entry name" value="SRCR-like_dom_sf"/>
</dbReference>
<evidence type="ECO:0000256" key="4">
    <source>
        <dbReference type="ARBA" id="ARBA00023180"/>
    </source>
</evidence>
<dbReference type="InterPro" id="IPR053243">
    <property type="entry name" value="SJ_maturation_regulator"/>
</dbReference>
<name>A0A4C1T2D0_EUMVA</name>
<dbReference type="STRING" id="151549.A0A4C1T2D0"/>
<keyword evidence="9" id="KW-1185">Reference proteome</keyword>
<dbReference type="Pfam" id="PF00530">
    <property type="entry name" value="SRCR"/>
    <property type="match status" value="1"/>
</dbReference>
<comment type="caution">
    <text evidence="5">Lacks conserved residue(s) required for the propagation of feature annotation.</text>
</comment>
<dbReference type="Gene3D" id="3.10.100.10">
    <property type="entry name" value="Mannose-Binding Protein A, subunit A"/>
    <property type="match status" value="1"/>
</dbReference>
<dbReference type="Gene3D" id="3.10.250.10">
    <property type="entry name" value="SRCR-like domain"/>
    <property type="match status" value="1"/>
</dbReference>
<feature type="domain" description="SRCR" evidence="7">
    <location>
        <begin position="1"/>
        <end position="99"/>
    </location>
</feature>
<protein>
    <submittedName>
        <fullName evidence="8">Protein bark beetle</fullName>
    </submittedName>
</protein>
<dbReference type="GO" id="GO:0045217">
    <property type="term" value="P:cell-cell junction maintenance"/>
    <property type="evidence" value="ECO:0007669"/>
    <property type="project" value="TreeGrafter"/>
</dbReference>
<dbReference type="InterPro" id="IPR016186">
    <property type="entry name" value="C-type_lectin-like/link_sf"/>
</dbReference>
<keyword evidence="3 5" id="KW-1015">Disulfide bond</keyword>
<dbReference type="PANTHER" id="PTHR47653:SF1">
    <property type="entry name" value="DELETED IN MALIGNANT BRAIN TUMORS 1 PROTEIN"/>
    <property type="match status" value="1"/>
</dbReference>
<dbReference type="Proteomes" id="UP000299102">
    <property type="component" value="Unassembled WGS sequence"/>
</dbReference>
<evidence type="ECO:0000313" key="8">
    <source>
        <dbReference type="EMBL" id="GBP08366.1"/>
    </source>
</evidence>
<evidence type="ECO:0000313" key="9">
    <source>
        <dbReference type="Proteomes" id="UP000299102"/>
    </source>
</evidence>
<feature type="disulfide bond" evidence="5">
    <location>
        <begin position="67"/>
        <end position="77"/>
    </location>
</feature>
<keyword evidence="6" id="KW-1133">Transmembrane helix</keyword>
<dbReference type="SMART" id="SM00202">
    <property type="entry name" value="SR"/>
    <property type="match status" value="1"/>
</dbReference>
<evidence type="ECO:0000256" key="5">
    <source>
        <dbReference type="PROSITE-ProRule" id="PRU00196"/>
    </source>
</evidence>
<sequence>GFLEYFNHTTLQWVPICDSRFTERNAQVVCRELGYDPLNVYYAHDRRIEFHTNSLTRIWTWVQPLECRGDEARLAECEERLNGQSNLFNHSKLYGRMDSIRLYDGDVYNVTSLFMDQIESDTPNQKSFFKTKGPTLSVHLMASGAPEYHGFIAEVVTVPISTIGQYRDSLHNITYTHITGATKGAITYASAGEVTPTLTLTFNRLQNNCLQLYGNFSTCPSAIHVDVQNMHSFYFMQHGRSNSECQALKKFVFLFIKALRIMAFSTIELWRSKIDARHNYWSYNNSISVQSRIRDKSDDPLLLEVQAVPFQMNNLTILDGKCPPGWGQVQDTCFLYVGVPMSFHEAKEFCRSENSSMPFIKTDSVTLWTYLQSQMTHLKFPEKVWIQDFNHIDRCTSFAYTEVTIEDCGKEMGFICEIDPKVVIDPLSWRADIFAISIISAFILAIILLVLVAICWYAKSKHRHIQRLQRRNSIRQSLRSLNSIDPQGSLRRRNFIGFITRTRQSGHNRLGFKASASRGRAAVAAWAEQKPTDFELSYRNEGFRDNSTYSGTRNNSISTSIAEDTPIIHQTDMEETGSDYYGNASTLPIRHDPNENLAFYPN</sequence>
<accession>A0A4C1T2D0</accession>
<dbReference type="OrthoDB" id="536948at2759"/>
<comment type="caution">
    <text evidence="8">The sequence shown here is derived from an EMBL/GenBank/DDBJ whole genome shotgun (WGS) entry which is preliminary data.</text>
</comment>
<evidence type="ECO:0000256" key="1">
    <source>
        <dbReference type="ARBA" id="ARBA00022729"/>
    </source>
</evidence>
<dbReference type="EMBL" id="BGZK01004329">
    <property type="protein sequence ID" value="GBP08366.1"/>
    <property type="molecule type" value="Genomic_DNA"/>
</dbReference>
<keyword evidence="6" id="KW-0812">Transmembrane</keyword>
<evidence type="ECO:0000256" key="6">
    <source>
        <dbReference type="SAM" id="Phobius"/>
    </source>
</evidence>
<dbReference type="GO" id="GO:0016020">
    <property type="term" value="C:membrane"/>
    <property type="evidence" value="ECO:0007669"/>
    <property type="project" value="InterPro"/>
</dbReference>
<keyword evidence="6" id="KW-0472">Membrane</keyword>
<keyword evidence="1" id="KW-0732">Signal</keyword>
<gene>
    <name evidence="8" type="primary">bark</name>
    <name evidence="8" type="ORF">EVAR_71065_1</name>
</gene>
<evidence type="ECO:0000256" key="3">
    <source>
        <dbReference type="ARBA" id="ARBA00023157"/>
    </source>
</evidence>
<keyword evidence="2" id="KW-0677">Repeat</keyword>
<evidence type="ECO:0000259" key="7">
    <source>
        <dbReference type="PROSITE" id="PS50287"/>
    </source>
</evidence>
<dbReference type="InterPro" id="IPR001190">
    <property type="entry name" value="SRCR"/>
</dbReference>